<feature type="compositionally biased region" description="Basic and acidic residues" evidence="1">
    <location>
        <begin position="69"/>
        <end position="98"/>
    </location>
</feature>
<evidence type="ECO:0000256" key="1">
    <source>
        <dbReference type="SAM" id="MobiDB-lite"/>
    </source>
</evidence>
<gene>
    <name evidence="2" type="ORF">CHS0354_015794</name>
</gene>
<comment type="caution">
    <text evidence="2">The sequence shown here is derived from an EMBL/GenBank/DDBJ whole genome shotgun (WGS) entry which is preliminary data.</text>
</comment>
<name>A0AAE0SD00_9BIVA</name>
<dbReference type="AlphaFoldDB" id="A0AAE0SD00"/>
<sequence length="98" mass="11516">MVKLTLLDTAKYCSYCMLDLDKGIVVDLEPVQMVRRTELTEKQIVCNQQKQQHNLLQQEHATNKYKHHYGMDDSNGVREENKTKNESQKESQKCTEKE</sequence>
<protein>
    <submittedName>
        <fullName evidence="2">Uncharacterized protein</fullName>
    </submittedName>
</protein>
<dbReference type="EMBL" id="JAEAOA010000985">
    <property type="protein sequence ID" value="KAK3589790.1"/>
    <property type="molecule type" value="Genomic_DNA"/>
</dbReference>
<reference evidence="2" key="1">
    <citation type="journal article" date="2021" name="Genome Biol. Evol.">
        <title>A High-Quality Reference Genome for a Parasitic Bivalve with Doubly Uniparental Inheritance (Bivalvia: Unionida).</title>
        <authorList>
            <person name="Smith C.H."/>
        </authorList>
    </citation>
    <scope>NUCLEOTIDE SEQUENCE</scope>
    <source>
        <strain evidence="2">CHS0354</strain>
    </source>
</reference>
<keyword evidence="3" id="KW-1185">Reference proteome</keyword>
<dbReference type="Proteomes" id="UP001195483">
    <property type="component" value="Unassembled WGS sequence"/>
</dbReference>
<evidence type="ECO:0000313" key="2">
    <source>
        <dbReference type="EMBL" id="KAK3589790.1"/>
    </source>
</evidence>
<feature type="region of interest" description="Disordered" evidence="1">
    <location>
        <begin position="57"/>
        <end position="98"/>
    </location>
</feature>
<accession>A0AAE0SD00</accession>
<organism evidence="2 3">
    <name type="scientific">Potamilus streckersoni</name>
    <dbReference type="NCBI Taxonomy" id="2493646"/>
    <lineage>
        <taxon>Eukaryota</taxon>
        <taxon>Metazoa</taxon>
        <taxon>Spiralia</taxon>
        <taxon>Lophotrochozoa</taxon>
        <taxon>Mollusca</taxon>
        <taxon>Bivalvia</taxon>
        <taxon>Autobranchia</taxon>
        <taxon>Heteroconchia</taxon>
        <taxon>Palaeoheterodonta</taxon>
        <taxon>Unionida</taxon>
        <taxon>Unionoidea</taxon>
        <taxon>Unionidae</taxon>
        <taxon>Ambleminae</taxon>
        <taxon>Lampsilini</taxon>
        <taxon>Potamilus</taxon>
    </lineage>
</organism>
<reference evidence="2" key="3">
    <citation type="submission" date="2023-05" db="EMBL/GenBank/DDBJ databases">
        <authorList>
            <person name="Smith C.H."/>
        </authorList>
    </citation>
    <scope>NUCLEOTIDE SEQUENCE</scope>
    <source>
        <strain evidence="2">CHS0354</strain>
        <tissue evidence="2">Mantle</tissue>
    </source>
</reference>
<proteinExistence type="predicted"/>
<reference evidence="2" key="2">
    <citation type="journal article" date="2021" name="Genome Biol. Evol.">
        <title>Developing a high-quality reference genome for a parasitic bivalve with doubly uniparental inheritance (Bivalvia: Unionida).</title>
        <authorList>
            <person name="Smith C.H."/>
        </authorList>
    </citation>
    <scope>NUCLEOTIDE SEQUENCE</scope>
    <source>
        <strain evidence="2">CHS0354</strain>
        <tissue evidence="2">Mantle</tissue>
    </source>
</reference>
<evidence type="ECO:0000313" key="3">
    <source>
        <dbReference type="Proteomes" id="UP001195483"/>
    </source>
</evidence>